<dbReference type="HOGENOM" id="CLU_046191_0_0_1"/>
<organism evidence="4 5">
    <name type="scientific">Helobdella robusta</name>
    <name type="common">Californian leech</name>
    <dbReference type="NCBI Taxonomy" id="6412"/>
    <lineage>
        <taxon>Eukaryota</taxon>
        <taxon>Metazoa</taxon>
        <taxon>Spiralia</taxon>
        <taxon>Lophotrochozoa</taxon>
        <taxon>Annelida</taxon>
        <taxon>Clitellata</taxon>
        <taxon>Hirudinea</taxon>
        <taxon>Rhynchobdellida</taxon>
        <taxon>Glossiphoniidae</taxon>
        <taxon>Helobdella</taxon>
    </lineage>
</organism>
<dbReference type="RefSeq" id="XP_009029752.1">
    <property type="nucleotide sequence ID" value="XM_009031504.1"/>
</dbReference>
<dbReference type="SUPFAM" id="SSF53335">
    <property type="entry name" value="S-adenosyl-L-methionine-dependent methyltransferases"/>
    <property type="match status" value="1"/>
</dbReference>
<dbReference type="PANTHER" id="PTHR32026:SF10">
    <property type="entry name" value="METHYLTRANSFERASE-LIKE PROTEIN 24-RELATED"/>
    <property type="match status" value="1"/>
</dbReference>
<dbReference type="EMBL" id="KB097667">
    <property type="protein sequence ID" value="ESN92093.1"/>
    <property type="molecule type" value="Genomic_DNA"/>
</dbReference>
<dbReference type="GeneID" id="20197431"/>
<dbReference type="PANTHER" id="PTHR32026">
    <property type="entry name" value="METHYLTRANSFERASE-LIKE PROTEIN 24"/>
    <property type="match status" value="1"/>
</dbReference>
<dbReference type="eggNOG" id="ENOG502S29W">
    <property type="taxonomic scope" value="Eukaryota"/>
</dbReference>
<keyword evidence="1" id="KW-0812">Transmembrane</keyword>
<proteinExistence type="predicted"/>
<dbReference type="EnsemblMetazoa" id="HelroT155381">
    <property type="protein sequence ID" value="HelroP155381"/>
    <property type="gene ID" value="HelroG155381"/>
</dbReference>
<sequence length="284" mass="32665">MAPMTSRNYFKRFFIATLTVCSVYLIWYNLYSANGDVGVMGDFDTRPAGNLSSYSIQQLKLIFFRVMTSGKKHCSNHTKHGRTTADGGYDVCFSANFTPSHNRCIVLSFGINNEWSFDEALSERGCYVHAFDPSLNKSDHMHSALIQFHNLGLGRLNEVNEKKWKMQNIKTILSSLQLQDRTIDVMKCDAEGAEWFLLEDVLKDLIDVKQIILEVHSLKRNPDTVSKEDLTYMINLFDNLQRAGYVVDHSYHKYSCCVAFSPFFPPGKDEKCCYEVYLLNTRYM</sequence>
<protein>
    <recommendedName>
        <fullName evidence="2">Methyltransferase domain-containing protein</fullName>
    </recommendedName>
</protein>
<evidence type="ECO:0000313" key="5">
    <source>
        <dbReference type="Proteomes" id="UP000015101"/>
    </source>
</evidence>
<dbReference type="KEGG" id="hro:HELRODRAFT_155381"/>
<keyword evidence="1" id="KW-1133">Transmembrane helix</keyword>
<feature type="domain" description="Methyltransferase" evidence="2">
    <location>
        <begin position="73"/>
        <end position="248"/>
    </location>
</feature>
<dbReference type="OrthoDB" id="10006218at2759"/>
<keyword evidence="1" id="KW-0472">Membrane</keyword>
<dbReference type="Proteomes" id="UP000015101">
    <property type="component" value="Unassembled WGS sequence"/>
</dbReference>
<dbReference type="AlphaFoldDB" id="T1ELI1"/>
<evidence type="ECO:0000313" key="4">
    <source>
        <dbReference type="EnsemblMetazoa" id="HelroP155381"/>
    </source>
</evidence>
<reference evidence="5" key="1">
    <citation type="submission" date="2012-12" db="EMBL/GenBank/DDBJ databases">
        <authorList>
            <person name="Hellsten U."/>
            <person name="Grimwood J."/>
            <person name="Chapman J.A."/>
            <person name="Shapiro H."/>
            <person name="Aerts A."/>
            <person name="Otillar R.P."/>
            <person name="Terry A.Y."/>
            <person name="Boore J.L."/>
            <person name="Simakov O."/>
            <person name="Marletaz F."/>
            <person name="Cho S.-J."/>
            <person name="Edsinger-Gonzales E."/>
            <person name="Havlak P."/>
            <person name="Kuo D.-H."/>
            <person name="Larsson T."/>
            <person name="Lv J."/>
            <person name="Arendt D."/>
            <person name="Savage R."/>
            <person name="Osoegawa K."/>
            <person name="de Jong P."/>
            <person name="Lindberg D.R."/>
            <person name="Seaver E.C."/>
            <person name="Weisblat D.A."/>
            <person name="Putnam N.H."/>
            <person name="Grigoriev I.V."/>
            <person name="Rokhsar D.S."/>
        </authorList>
    </citation>
    <scope>NUCLEOTIDE SEQUENCE</scope>
</reference>
<keyword evidence="5" id="KW-1185">Reference proteome</keyword>
<dbReference type="InterPro" id="IPR026913">
    <property type="entry name" value="METTL24"/>
</dbReference>
<feature type="transmembrane region" description="Helical" evidence="1">
    <location>
        <begin position="12"/>
        <end position="30"/>
    </location>
</feature>
<dbReference type="InterPro" id="IPR029063">
    <property type="entry name" value="SAM-dependent_MTases_sf"/>
</dbReference>
<evidence type="ECO:0000313" key="3">
    <source>
        <dbReference type="EMBL" id="ESN92093.1"/>
    </source>
</evidence>
<dbReference type="OMA" id="TICYEIH"/>
<dbReference type="CTD" id="20197431"/>
<dbReference type="InterPro" id="IPR025714">
    <property type="entry name" value="Methyltranfer_dom"/>
</dbReference>
<name>T1ELI1_HELRO</name>
<evidence type="ECO:0000256" key="1">
    <source>
        <dbReference type="SAM" id="Phobius"/>
    </source>
</evidence>
<gene>
    <name evidence="4" type="primary">20197431</name>
    <name evidence="3" type="ORF">HELRODRAFT_155381</name>
</gene>
<dbReference type="EMBL" id="AMQM01007781">
    <property type="status" value="NOT_ANNOTATED_CDS"/>
    <property type="molecule type" value="Genomic_DNA"/>
</dbReference>
<reference evidence="3 5" key="2">
    <citation type="journal article" date="2013" name="Nature">
        <title>Insights into bilaterian evolution from three spiralian genomes.</title>
        <authorList>
            <person name="Simakov O."/>
            <person name="Marletaz F."/>
            <person name="Cho S.J."/>
            <person name="Edsinger-Gonzales E."/>
            <person name="Havlak P."/>
            <person name="Hellsten U."/>
            <person name="Kuo D.H."/>
            <person name="Larsson T."/>
            <person name="Lv J."/>
            <person name="Arendt D."/>
            <person name="Savage R."/>
            <person name="Osoegawa K."/>
            <person name="de Jong P."/>
            <person name="Grimwood J."/>
            <person name="Chapman J.A."/>
            <person name="Shapiro H."/>
            <person name="Aerts A."/>
            <person name="Otillar R.P."/>
            <person name="Terry A.Y."/>
            <person name="Boore J.L."/>
            <person name="Grigoriev I.V."/>
            <person name="Lindberg D.R."/>
            <person name="Seaver E.C."/>
            <person name="Weisblat D.A."/>
            <person name="Putnam N.H."/>
            <person name="Rokhsar D.S."/>
        </authorList>
    </citation>
    <scope>NUCLEOTIDE SEQUENCE</scope>
</reference>
<dbReference type="Pfam" id="PF13383">
    <property type="entry name" value="Methyltransf_22"/>
    <property type="match status" value="1"/>
</dbReference>
<accession>T1ELI1</accession>
<reference evidence="4" key="3">
    <citation type="submission" date="2015-06" db="UniProtKB">
        <authorList>
            <consortium name="EnsemblMetazoa"/>
        </authorList>
    </citation>
    <scope>IDENTIFICATION</scope>
</reference>
<evidence type="ECO:0000259" key="2">
    <source>
        <dbReference type="Pfam" id="PF13383"/>
    </source>
</evidence>
<dbReference type="InParanoid" id="T1ELI1"/>